<feature type="domain" description="Ketopantoate reductase N-terminal" evidence="6">
    <location>
        <begin position="13"/>
        <end position="162"/>
    </location>
</feature>
<keyword evidence="5" id="KW-0812">Transmembrane</keyword>
<comment type="catalytic activity">
    <reaction evidence="4">
        <text>(R)-pantoate + NADP(+) = 2-dehydropantoate + NADPH + H(+)</text>
        <dbReference type="Rhea" id="RHEA:16233"/>
        <dbReference type="ChEBI" id="CHEBI:11561"/>
        <dbReference type="ChEBI" id="CHEBI:15378"/>
        <dbReference type="ChEBI" id="CHEBI:15980"/>
        <dbReference type="ChEBI" id="CHEBI:57783"/>
        <dbReference type="ChEBI" id="CHEBI:58349"/>
        <dbReference type="EC" id="1.1.1.169"/>
    </reaction>
</comment>
<dbReference type="InterPro" id="IPR051402">
    <property type="entry name" value="KPR-Related"/>
</dbReference>
<dbReference type="PANTHER" id="PTHR21708:SF40">
    <property type="entry name" value="REDUCTASE FAMILY PROTEIN, PUTATIVE (AFU_ORTHOLOGUE AFUA_2G14497)-RELATED"/>
    <property type="match status" value="1"/>
</dbReference>
<dbReference type="NCBIfam" id="TIGR00745">
    <property type="entry name" value="apbA_panE"/>
    <property type="match status" value="1"/>
</dbReference>
<evidence type="ECO:0000313" key="8">
    <source>
        <dbReference type="EMBL" id="KAL1589585.1"/>
    </source>
</evidence>
<dbReference type="Gene3D" id="1.10.1040.10">
    <property type="entry name" value="N-(1-d-carboxylethyl)-l-norvaline Dehydrogenase, domain 2"/>
    <property type="match status" value="1"/>
</dbReference>
<dbReference type="RefSeq" id="XP_069232690.1">
    <property type="nucleotide sequence ID" value="XM_069370166.1"/>
</dbReference>
<evidence type="ECO:0000256" key="2">
    <source>
        <dbReference type="ARBA" id="ARBA00022857"/>
    </source>
</evidence>
<dbReference type="FunFam" id="3.40.50.720:FF:000609">
    <property type="entry name" value="2-dehydropantoate 2-reductase"/>
    <property type="match status" value="1"/>
</dbReference>
<dbReference type="InterPro" id="IPR036291">
    <property type="entry name" value="NAD(P)-bd_dom_sf"/>
</dbReference>
<organism evidence="8 9">
    <name type="scientific">Cladosporium halotolerans</name>
    <dbReference type="NCBI Taxonomy" id="1052096"/>
    <lineage>
        <taxon>Eukaryota</taxon>
        <taxon>Fungi</taxon>
        <taxon>Dikarya</taxon>
        <taxon>Ascomycota</taxon>
        <taxon>Pezizomycotina</taxon>
        <taxon>Dothideomycetes</taxon>
        <taxon>Dothideomycetidae</taxon>
        <taxon>Cladosporiales</taxon>
        <taxon>Cladosporiaceae</taxon>
        <taxon>Cladosporium</taxon>
    </lineage>
</organism>
<evidence type="ECO:0000259" key="7">
    <source>
        <dbReference type="Pfam" id="PF08546"/>
    </source>
</evidence>
<comment type="function">
    <text evidence="4">Catalyzes the NADPH-dependent reduction of ketopantoate into pantoic acid.</text>
</comment>
<dbReference type="AlphaFoldDB" id="A0AB34L203"/>
<dbReference type="Gene3D" id="3.40.50.720">
    <property type="entry name" value="NAD(P)-binding Rossmann-like Domain"/>
    <property type="match status" value="1"/>
</dbReference>
<evidence type="ECO:0000256" key="4">
    <source>
        <dbReference type="RuleBase" id="RU362068"/>
    </source>
</evidence>
<keyword evidence="5" id="KW-0472">Membrane</keyword>
<evidence type="ECO:0000256" key="1">
    <source>
        <dbReference type="ARBA" id="ARBA00007870"/>
    </source>
</evidence>
<comment type="similarity">
    <text evidence="1 4">Belongs to the ketopantoate reductase family.</text>
</comment>
<protein>
    <recommendedName>
        <fullName evidence="4">2-dehydropantoate 2-reductase</fullName>
        <ecNumber evidence="4">1.1.1.169</ecNumber>
    </recommendedName>
    <alternativeName>
        <fullName evidence="4">Ketopantoate reductase</fullName>
    </alternativeName>
</protein>
<evidence type="ECO:0000256" key="5">
    <source>
        <dbReference type="SAM" id="Phobius"/>
    </source>
</evidence>
<dbReference type="FunFam" id="1.10.1040.10:FF:000017">
    <property type="entry name" value="2-dehydropantoate 2-reductase"/>
    <property type="match status" value="1"/>
</dbReference>
<proteinExistence type="inferred from homology"/>
<dbReference type="GeneID" id="96003004"/>
<evidence type="ECO:0000313" key="9">
    <source>
        <dbReference type="Proteomes" id="UP000803884"/>
    </source>
</evidence>
<keyword evidence="5" id="KW-1133">Transmembrane helix</keyword>
<sequence>MATSNETPPTRVLLFGLGAIGGFYAFILNRAPNVSLSVVARTNYDVVKEKGLTIESHNHGTHQVFFDAVYRSPSEASHKFDYIVCAHKAVNPSAIPPLFESVTDSKTTFVIMQNGVGNEDPFREKFPQCTIISGVVWVGATQTSSGYIKHMQAENTEVGLFPNDRVPVELESERLDNFAALMRQGGTNISVEENVQLKRWEKVVWNVAWNSITTLTGVDTQAWLSTPEAMEMTRRLMLEVTQVGQRCGVPLKDDLADVLIERILALPGIYSSMYVDAKEGRKLEIDVILGTPLKKAKEFGMDVPTLAALYALLQAMNGRLG</sequence>
<keyword evidence="3 4" id="KW-0560">Oxidoreductase</keyword>
<reference evidence="8 9" key="1">
    <citation type="journal article" date="2020" name="Microbiol. Resour. Announc.">
        <title>Draft Genome Sequence of a Cladosporium Species Isolated from the Mesophotic Ascidian Didemnum maculosum.</title>
        <authorList>
            <person name="Gioti A."/>
            <person name="Siaperas R."/>
            <person name="Nikolaivits E."/>
            <person name="Le Goff G."/>
            <person name="Ouazzani J."/>
            <person name="Kotoulas G."/>
            <person name="Topakas E."/>
        </authorList>
    </citation>
    <scope>NUCLEOTIDE SEQUENCE [LARGE SCALE GENOMIC DNA]</scope>
    <source>
        <strain evidence="8 9">TM138-S3</strain>
    </source>
</reference>
<dbReference type="EMBL" id="JAAQHG020000004">
    <property type="protein sequence ID" value="KAL1589585.1"/>
    <property type="molecule type" value="Genomic_DNA"/>
</dbReference>
<dbReference type="Pfam" id="PF02558">
    <property type="entry name" value="ApbA"/>
    <property type="match status" value="1"/>
</dbReference>
<evidence type="ECO:0000256" key="3">
    <source>
        <dbReference type="ARBA" id="ARBA00023002"/>
    </source>
</evidence>
<dbReference type="Pfam" id="PF08546">
    <property type="entry name" value="ApbA_C"/>
    <property type="match status" value="1"/>
</dbReference>
<comment type="caution">
    <text evidence="8">The sequence shown here is derived from an EMBL/GenBank/DDBJ whole genome shotgun (WGS) entry which is preliminary data.</text>
</comment>
<feature type="domain" description="Ketopantoate reductase C-terminal" evidence="7">
    <location>
        <begin position="194"/>
        <end position="316"/>
    </location>
</feature>
<dbReference type="GO" id="GO:0005737">
    <property type="term" value="C:cytoplasm"/>
    <property type="evidence" value="ECO:0007669"/>
    <property type="project" value="TreeGrafter"/>
</dbReference>
<accession>A0AB34L203</accession>
<dbReference type="EC" id="1.1.1.169" evidence="4"/>
<dbReference type="GO" id="GO:0008677">
    <property type="term" value="F:2-dehydropantoate 2-reductase activity"/>
    <property type="evidence" value="ECO:0007669"/>
    <property type="project" value="UniProtKB-EC"/>
</dbReference>
<dbReference type="InterPro" id="IPR013752">
    <property type="entry name" value="KPA_reductase"/>
</dbReference>
<keyword evidence="9" id="KW-1185">Reference proteome</keyword>
<dbReference type="InterPro" id="IPR013332">
    <property type="entry name" value="KPR_N"/>
</dbReference>
<gene>
    <name evidence="8" type="ORF">WHR41_01560</name>
</gene>
<dbReference type="GO" id="GO:0015940">
    <property type="term" value="P:pantothenate biosynthetic process"/>
    <property type="evidence" value="ECO:0007669"/>
    <property type="project" value="InterPro"/>
</dbReference>
<feature type="transmembrane region" description="Helical" evidence="5">
    <location>
        <begin position="12"/>
        <end position="28"/>
    </location>
</feature>
<dbReference type="Proteomes" id="UP000803884">
    <property type="component" value="Unassembled WGS sequence"/>
</dbReference>
<dbReference type="InterPro" id="IPR008927">
    <property type="entry name" value="6-PGluconate_DH-like_C_sf"/>
</dbReference>
<keyword evidence="2 4" id="KW-0521">NADP</keyword>
<dbReference type="SUPFAM" id="SSF51735">
    <property type="entry name" value="NAD(P)-binding Rossmann-fold domains"/>
    <property type="match status" value="1"/>
</dbReference>
<dbReference type="SUPFAM" id="SSF48179">
    <property type="entry name" value="6-phosphogluconate dehydrogenase C-terminal domain-like"/>
    <property type="match status" value="1"/>
</dbReference>
<name>A0AB34L203_9PEZI</name>
<dbReference type="InterPro" id="IPR013328">
    <property type="entry name" value="6PGD_dom2"/>
</dbReference>
<dbReference type="InterPro" id="IPR003710">
    <property type="entry name" value="ApbA"/>
</dbReference>
<evidence type="ECO:0000259" key="6">
    <source>
        <dbReference type="Pfam" id="PF02558"/>
    </source>
</evidence>
<dbReference type="PANTHER" id="PTHR21708">
    <property type="entry name" value="PROBABLE 2-DEHYDROPANTOATE 2-REDUCTASE"/>
    <property type="match status" value="1"/>
</dbReference>